<dbReference type="SUPFAM" id="SSF46689">
    <property type="entry name" value="Homeodomain-like"/>
    <property type="match status" value="1"/>
</dbReference>
<dbReference type="EMBL" id="QURW01000004">
    <property type="protein sequence ID" value="RQD88179.1"/>
    <property type="molecule type" value="Genomic_DNA"/>
</dbReference>
<sequence>MNATFSLPQDLKQLKGISYKNFKSCTFAKYTQTNSSYSSFVNVKTHLLTFVRKGYKILHTASKNYKIDSYQTLFLKAGNHTLSNIGLSDGVYEAYLFFFDNAFLIELIYKYKDFFQSVQINKENEIFWVKNDKILQGILESFLPHFEENTQILDPIINLKFEEIFLHLLLNKNIYFFNFLSTILKELRLDLLQLFGYYDIEFLSVNEMADFAKLDLATFSKEFKKCFGKSPKKWLDEKRLQKAKILLEFSQKNVNEIANECAFSSIAWFIERFKEQYGQSPKQYQKSKNLYFLSKN</sequence>
<proteinExistence type="predicted"/>
<dbReference type="GO" id="GO:0043565">
    <property type="term" value="F:sequence-specific DNA binding"/>
    <property type="evidence" value="ECO:0007669"/>
    <property type="project" value="InterPro"/>
</dbReference>
<evidence type="ECO:0000256" key="2">
    <source>
        <dbReference type="ARBA" id="ARBA00023125"/>
    </source>
</evidence>
<dbReference type="AlphaFoldDB" id="A0A424Z1V7"/>
<comment type="caution">
    <text evidence="5">The sequence shown here is derived from an EMBL/GenBank/DDBJ whole genome shotgun (WGS) entry which is preliminary data.</text>
</comment>
<dbReference type="Proteomes" id="UP000286095">
    <property type="component" value="Unassembled WGS sequence"/>
</dbReference>
<reference evidence="5 6" key="1">
    <citation type="submission" date="2018-08" db="EMBL/GenBank/DDBJ databases">
        <title>Survival mechanisms of Campylobacter hepaticus identified by genomic analysis and comparative transcriptomic analysis of in vivo and in vitro derived bacteria.</title>
        <authorList>
            <person name="Van T.T.H."/>
            <person name="Moore R.J."/>
        </authorList>
    </citation>
    <scope>NUCLEOTIDE SEQUENCE [LARGE SCALE GENOMIC DNA]</scope>
    <source>
        <strain evidence="5 6">54L</strain>
    </source>
</reference>
<keyword evidence="2" id="KW-0238">DNA-binding</keyword>
<evidence type="ECO:0000313" key="5">
    <source>
        <dbReference type="EMBL" id="RQD88179.1"/>
    </source>
</evidence>
<dbReference type="RefSeq" id="WP_124134294.1">
    <property type="nucleotide sequence ID" value="NZ_QURW01000004.1"/>
</dbReference>
<evidence type="ECO:0000256" key="3">
    <source>
        <dbReference type="ARBA" id="ARBA00023163"/>
    </source>
</evidence>
<dbReference type="STRING" id="1813019.A2J15_04100"/>
<dbReference type="InterPro" id="IPR018060">
    <property type="entry name" value="HTH_AraC"/>
</dbReference>
<dbReference type="InterPro" id="IPR009057">
    <property type="entry name" value="Homeodomain-like_sf"/>
</dbReference>
<keyword evidence="1" id="KW-0805">Transcription regulation</keyword>
<dbReference type="SMART" id="SM00342">
    <property type="entry name" value="HTH_ARAC"/>
    <property type="match status" value="1"/>
</dbReference>
<evidence type="ECO:0000313" key="6">
    <source>
        <dbReference type="Proteomes" id="UP000286095"/>
    </source>
</evidence>
<dbReference type="Gene3D" id="1.10.10.60">
    <property type="entry name" value="Homeodomain-like"/>
    <property type="match status" value="2"/>
</dbReference>
<dbReference type="InterPro" id="IPR020449">
    <property type="entry name" value="Tscrpt_reg_AraC-type_HTH"/>
</dbReference>
<dbReference type="GO" id="GO:0003700">
    <property type="term" value="F:DNA-binding transcription factor activity"/>
    <property type="evidence" value="ECO:0007669"/>
    <property type="project" value="InterPro"/>
</dbReference>
<dbReference type="Pfam" id="PF12833">
    <property type="entry name" value="HTH_18"/>
    <property type="match status" value="1"/>
</dbReference>
<gene>
    <name evidence="5" type="ORF">DZD40_02365</name>
</gene>
<dbReference type="PROSITE" id="PS01124">
    <property type="entry name" value="HTH_ARAC_FAMILY_2"/>
    <property type="match status" value="1"/>
</dbReference>
<dbReference type="InterPro" id="IPR018062">
    <property type="entry name" value="HTH_AraC-typ_CS"/>
</dbReference>
<dbReference type="PROSITE" id="PS00041">
    <property type="entry name" value="HTH_ARAC_FAMILY_1"/>
    <property type="match status" value="1"/>
</dbReference>
<evidence type="ECO:0000256" key="1">
    <source>
        <dbReference type="ARBA" id="ARBA00023015"/>
    </source>
</evidence>
<accession>A0A424Z1V7</accession>
<protein>
    <submittedName>
        <fullName evidence="5">AraC family transcriptional regulator</fullName>
    </submittedName>
</protein>
<dbReference type="PRINTS" id="PR00032">
    <property type="entry name" value="HTHARAC"/>
</dbReference>
<dbReference type="Pfam" id="PF22200">
    <property type="entry name" value="ExsA_N"/>
    <property type="match status" value="1"/>
</dbReference>
<dbReference type="InterPro" id="IPR054015">
    <property type="entry name" value="ExsA-like_N"/>
</dbReference>
<evidence type="ECO:0000259" key="4">
    <source>
        <dbReference type="PROSITE" id="PS01124"/>
    </source>
</evidence>
<keyword evidence="3" id="KW-0804">Transcription</keyword>
<feature type="domain" description="HTH araC/xylS-type" evidence="4">
    <location>
        <begin position="181"/>
        <end position="287"/>
    </location>
</feature>
<organism evidence="5 6">
    <name type="scientific">Campylobacter hepaticus</name>
    <dbReference type="NCBI Taxonomy" id="1813019"/>
    <lineage>
        <taxon>Bacteria</taxon>
        <taxon>Pseudomonadati</taxon>
        <taxon>Campylobacterota</taxon>
        <taxon>Epsilonproteobacteria</taxon>
        <taxon>Campylobacterales</taxon>
        <taxon>Campylobacteraceae</taxon>
        <taxon>Campylobacter</taxon>
    </lineage>
</organism>
<dbReference type="PANTHER" id="PTHR43280">
    <property type="entry name" value="ARAC-FAMILY TRANSCRIPTIONAL REGULATOR"/>
    <property type="match status" value="1"/>
</dbReference>
<name>A0A424Z1V7_9BACT</name>
<dbReference type="PANTHER" id="PTHR43280:SF2">
    <property type="entry name" value="HTH-TYPE TRANSCRIPTIONAL REGULATOR EXSA"/>
    <property type="match status" value="1"/>
</dbReference>